<evidence type="ECO:0000256" key="1">
    <source>
        <dbReference type="SAM" id="MobiDB-lite"/>
    </source>
</evidence>
<evidence type="ECO:0000313" key="3">
    <source>
        <dbReference type="Proteomes" id="UP000239352"/>
    </source>
</evidence>
<sequence length="129" mass="13993">MVFQNIFGAAQQTSRSGTSTEQELADHIPLRSACVPQHDPMHQQPPEDTGEPRDPKIVRETSPEAQSVLGLVTALTGTTHQAAGQQSTFAADPASTVEAAAPVMHEAHRTTRKAPENLNRDERDSDTRE</sequence>
<feature type="region of interest" description="Disordered" evidence="1">
    <location>
        <begin position="79"/>
        <end position="129"/>
    </location>
</feature>
<name>A0A2T0GTC1_ACTMO</name>
<organism evidence="2 3">
    <name type="scientific">Actinopolyspora mortivallis</name>
    <dbReference type="NCBI Taxonomy" id="33906"/>
    <lineage>
        <taxon>Bacteria</taxon>
        <taxon>Bacillati</taxon>
        <taxon>Actinomycetota</taxon>
        <taxon>Actinomycetes</taxon>
        <taxon>Actinopolysporales</taxon>
        <taxon>Actinopolysporaceae</taxon>
        <taxon>Actinopolyspora</taxon>
    </lineage>
</organism>
<feature type="compositionally biased region" description="Basic and acidic residues" evidence="1">
    <location>
        <begin position="50"/>
        <end position="62"/>
    </location>
</feature>
<reference evidence="2 3" key="1">
    <citation type="submission" date="2018-03" db="EMBL/GenBank/DDBJ databases">
        <title>Actinopolyspora mortivallis from Sahara, screening for active biomolecules.</title>
        <authorList>
            <person name="Selama O."/>
            <person name="Wellington E.M.H."/>
            <person name="Hacene H."/>
        </authorList>
    </citation>
    <scope>NUCLEOTIDE SEQUENCE [LARGE SCALE GENOMIC DNA]</scope>
    <source>
        <strain evidence="2 3">M5A</strain>
    </source>
</reference>
<protein>
    <submittedName>
        <fullName evidence="2">Uncharacterized protein</fullName>
    </submittedName>
</protein>
<dbReference type="Proteomes" id="UP000239352">
    <property type="component" value="Unassembled WGS sequence"/>
</dbReference>
<feature type="region of interest" description="Disordered" evidence="1">
    <location>
        <begin position="1"/>
        <end position="64"/>
    </location>
</feature>
<dbReference type="InParanoid" id="A0A2T0GTC1"/>
<proteinExistence type="predicted"/>
<comment type="caution">
    <text evidence="2">The sequence shown here is derived from an EMBL/GenBank/DDBJ whole genome shotgun (WGS) entry which is preliminary data.</text>
</comment>
<evidence type="ECO:0000313" key="2">
    <source>
        <dbReference type="EMBL" id="PRW62283.1"/>
    </source>
</evidence>
<keyword evidence="3" id="KW-1185">Reference proteome</keyword>
<feature type="compositionally biased region" description="Polar residues" evidence="1">
    <location>
        <begin position="80"/>
        <end position="89"/>
    </location>
</feature>
<dbReference type="EMBL" id="PVSR01000036">
    <property type="protein sequence ID" value="PRW62283.1"/>
    <property type="molecule type" value="Genomic_DNA"/>
</dbReference>
<accession>A0A2T0GTC1</accession>
<gene>
    <name evidence="2" type="ORF">CEP50_16230</name>
</gene>
<dbReference type="RefSeq" id="WP_106114794.1">
    <property type="nucleotide sequence ID" value="NZ_PVSR01000036.1"/>
</dbReference>
<feature type="compositionally biased region" description="Basic and acidic residues" evidence="1">
    <location>
        <begin position="105"/>
        <end position="129"/>
    </location>
</feature>
<feature type="compositionally biased region" description="Polar residues" evidence="1">
    <location>
        <begin position="10"/>
        <end position="22"/>
    </location>
</feature>
<dbReference type="AlphaFoldDB" id="A0A2T0GTC1"/>